<protein>
    <submittedName>
        <fullName evidence="1">Alpha amylase, catalytic domain</fullName>
    </submittedName>
</protein>
<evidence type="ECO:0000313" key="1">
    <source>
        <dbReference type="EMBL" id="SFP41209.1"/>
    </source>
</evidence>
<dbReference type="PANTHER" id="PTHR10357">
    <property type="entry name" value="ALPHA-AMYLASE FAMILY MEMBER"/>
    <property type="match status" value="1"/>
</dbReference>
<dbReference type="Proteomes" id="UP000199306">
    <property type="component" value="Unassembled WGS sequence"/>
</dbReference>
<dbReference type="STRING" id="1079859.SAMN04515674_10316"/>
<reference evidence="1 2" key="1">
    <citation type="submission" date="2016-10" db="EMBL/GenBank/DDBJ databases">
        <authorList>
            <person name="de Groot N.N."/>
        </authorList>
    </citation>
    <scope>NUCLEOTIDE SEQUENCE [LARGE SCALE GENOMIC DNA]</scope>
    <source>
        <strain evidence="2">E92,LMG 26720,CCM 7988</strain>
    </source>
</reference>
<proteinExistence type="predicted"/>
<dbReference type="InterPro" id="IPR017853">
    <property type="entry name" value="GH"/>
</dbReference>
<dbReference type="GO" id="GO:0005975">
    <property type="term" value="P:carbohydrate metabolic process"/>
    <property type="evidence" value="ECO:0007669"/>
    <property type="project" value="InterPro"/>
</dbReference>
<dbReference type="Gene3D" id="3.20.20.80">
    <property type="entry name" value="Glycosidases"/>
    <property type="match status" value="1"/>
</dbReference>
<dbReference type="InterPro" id="IPR013780">
    <property type="entry name" value="Glyco_hydro_b"/>
</dbReference>
<gene>
    <name evidence="1" type="ORF">SAMN04515674_10316</name>
</gene>
<dbReference type="EMBL" id="FOXH01000003">
    <property type="protein sequence ID" value="SFP41209.1"/>
    <property type="molecule type" value="Genomic_DNA"/>
</dbReference>
<organism evidence="1 2">
    <name type="scientific">Pseudarcicella hirudinis</name>
    <dbReference type="NCBI Taxonomy" id="1079859"/>
    <lineage>
        <taxon>Bacteria</taxon>
        <taxon>Pseudomonadati</taxon>
        <taxon>Bacteroidota</taxon>
        <taxon>Cytophagia</taxon>
        <taxon>Cytophagales</taxon>
        <taxon>Flectobacillaceae</taxon>
        <taxon>Pseudarcicella</taxon>
    </lineage>
</organism>
<evidence type="ECO:0000313" key="2">
    <source>
        <dbReference type="Proteomes" id="UP000199306"/>
    </source>
</evidence>
<dbReference type="SUPFAM" id="SSF51445">
    <property type="entry name" value="(Trans)glycosidases"/>
    <property type="match status" value="1"/>
</dbReference>
<accession>A0A1I5Q4V0</accession>
<dbReference type="AlphaFoldDB" id="A0A1I5Q4V0"/>
<sequence length="205" mass="23806">MNVSSSHDTPRLLTDFFNPNKYKFKASPNDDPLYKTGKPDQETYQRLKLYLVHLFTSIGAPQIWNGEEMGMWGADDPHPRKPLWWKGLNFEPETRNNVQPGTKMFDPVGFNQNQFDWYQKLIKIRTNNPVLSTGDIEFIITDGKKLAYKRADQRNEILVIFNLESTTEVFNLPEKSKYSNLLNNDKNIARKVIIPPLSSVILKKM</sequence>
<name>A0A1I5Q4V0_9BACT</name>
<dbReference type="Gene3D" id="2.60.40.1180">
    <property type="entry name" value="Golgi alpha-mannosidase II"/>
    <property type="match status" value="1"/>
</dbReference>
<keyword evidence="2" id="KW-1185">Reference proteome</keyword>
<dbReference type="SUPFAM" id="SSF51011">
    <property type="entry name" value="Glycosyl hydrolase domain"/>
    <property type="match status" value="1"/>
</dbReference>